<protein>
    <recommendedName>
        <fullName evidence="2">PRC-barrel domain-containing protein</fullName>
    </recommendedName>
</protein>
<organism evidence="3 4">
    <name type="scientific">Methylobacterium isbiliense</name>
    <dbReference type="NCBI Taxonomy" id="315478"/>
    <lineage>
        <taxon>Bacteria</taxon>
        <taxon>Pseudomonadati</taxon>
        <taxon>Pseudomonadota</taxon>
        <taxon>Alphaproteobacteria</taxon>
        <taxon>Hyphomicrobiales</taxon>
        <taxon>Methylobacteriaceae</taxon>
        <taxon>Methylobacterium</taxon>
    </lineage>
</organism>
<evidence type="ECO:0000256" key="1">
    <source>
        <dbReference type="SAM" id="MobiDB-lite"/>
    </source>
</evidence>
<evidence type="ECO:0000313" key="4">
    <source>
        <dbReference type="Proteomes" id="UP001055153"/>
    </source>
</evidence>
<proteinExistence type="predicted"/>
<dbReference type="Pfam" id="PF05239">
    <property type="entry name" value="PRC"/>
    <property type="match status" value="1"/>
</dbReference>
<accession>A0ABQ4SG10</accession>
<evidence type="ECO:0000259" key="2">
    <source>
        <dbReference type="Pfam" id="PF05239"/>
    </source>
</evidence>
<dbReference type="Gene3D" id="2.30.30.240">
    <property type="entry name" value="PRC-barrel domain"/>
    <property type="match status" value="1"/>
</dbReference>
<dbReference type="Proteomes" id="UP001055153">
    <property type="component" value="Unassembled WGS sequence"/>
</dbReference>
<evidence type="ECO:0000313" key="3">
    <source>
        <dbReference type="EMBL" id="GJE00714.1"/>
    </source>
</evidence>
<reference evidence="3" key="2">
    <citation type="submission" date="2021-08" db="EMBL/GenBank/DDBJ databases">
        <authorList>
            <person name="Tani A."/>
            <person name="Ola A."/>
            <person name="Ogura Y."/>
            <person name="Katsura K."/>
            <person name="Hayashi T."/>
        </authorList>
    </citation>
    <scope>NUCLEOTIDE SEQUENCE</scope>
    <source>
        <strain evidence="3">DSM 17168</strain>
    </source>
</reference>
<dbReference type="PANTHER" id="PTHR36505">
    <property type="entry name" value="BLR1072 PROTEIN"/>
    <property type="match status" value="1"/>
</dbReference>
<dbReference type="SUPFAM" id="SSF50346">
    <property type="entry name" value="PRC-barrel domain"/>
    <property type="match status" value="1"/>
</dbReference>
<keyword evidence="4" id="KW-1185">Reference proteome</keyword>
<feature type="region of interest" description="Disordered" evidence="1">
    <location>
        <begin position="1"/>
        <end position="22"/>
    </location>
</feature>
<reference evidence="3" key="1">
    <citation type="journal article" date="2021" name="Front. Microbiol.">
        <title>Comprehensive Comparative Genomics and Phenotyping of Methylobacterium Species.</title>
        <authorList>
            <person name="Alessa O."/>
            <person name="Ogura Y."/>
            <person name="Fujitani Y."/>
            <person name="Takami H."/>
            <person name="Hayashi T."/>
            <person name="Sahin N."/>
            <person name="Tani A."/>
        </authorList>
    </citation>
    <scope>NUCLEOTIDE SEQUENCE</scope>
    <source>
        <strain evidence="3">DSM 17168</strain>
    </source>
</reference>
<name>A0ABQ4SG10_9HYPH</name>
<gene>
    <name evidence="3" type="ORF">GMJLKIPL_2640</name>
</gene>
<feature type="domain" description="PRC-barrel" evidence="2">
    <location>
        <begin position="28"/>
        <end position="102"/>
    </location>
</feature>
<dbReference type="InterPro" id="IPR011033">
    <property type="entry name" value="PRC_barrel-like_sf"/>
</dbReference>
<dbReference type="InterPro" id="IPR027275">
    <property type="entry name" value="PRC-brl_dom"/>
</dbReference>
<dbReference type="EMBL" id="BPQQ01000031">
    <property type="protein sequence ID" value="GJE00714.1"/>
    <property type="molecule type" value="Genomic_DNA"/>
</dbReference>
<sequence length="137" mass="15228">MTTEAPTVGDRSDMGSTSTNETSALIASDRVEGTAVRRRNGDSLGRIERLMIEKRSGRVAYAVMSFGGFLGMGEGYHTIPWGALTFNPELDAYEVDISEEQLRNAPQRSAEGGDPSSDRAWEEHVHRYYNAHPYWTV</sequence>
<comment type="caution">
    <text evidence="3">The sequence shown here is derived from an EMBL/GenBank/DDBJ whole genome shotgun (WGS) entry which is preliminary data.</text>
</comment>
<dbReference type="PANTHER" id="PTHR36505:SF1">
    <property type="entry name" value="BLR1072 PROTEIN"/>
    <property type="match status" value="1"/>
</dbReference>